<comment type="pathway">
    <text evidence="6">Cofactor biosynthesis; adenosylcobalamin biosynthesis; adenosylcobalamin from cob(II)yrinate a,c-diamide: step 5/7.</text>
</comment>
<dbReference type="InterPro" id="IPR027417">
    <property type="entry name" value="P-loop_NTPase"/>
</dbReference>
<protein>
    <recommendedName>
        <fullName evidence="16">Adenosylcobinamide kinase</fullName>
        <ecNumber evidence="8">2.7.1.156</ecNumber>
        <ecNumber evidence="9">2.7.7.62</ecNumber>
    </recommendedName>
    <alternativeName>
        <fullName evidence="17">Adenosylcobinamide-phosphate guanylyltransferase</fullName>
    </alternativeName>
</protein>
<comment type="catalytic activity">
    <reaction evidence="1">
        <text>adenosylcob(III)inamide + ATP = adenosylcob(III)inamide phosphate + ADP + H(+)</text>
        <dbReference type="Rhea" id="RHEA:15769"/>
        <dbReference type="ChEBI" id="CHEBI:2480"/>
        <dbReference type="ChEBI" id="CHEBI:15378"/>
        <dbReference type="ChEBI" id="CHEBI:30616"/>
        <dbReference type="ChEBI" id="CHEBI:58502"/>
        <dbReference type="ChEBI" id="CHEBI:456216"/>
        <dbReference type="EC" id="2.7.1.156"/>
    </reaction>
</comment>
<feature type="active site" description="GMP-histidine intermediate" evidence="18">
    <location>
        <position position="85"/>
    </location>
</feature>
<evidence type="ECO:0000313" key="21">
    <source>
        <dbReference type="Proteomes" id="UP000191931"/>
    </source>
</evidence>
<evidence type="ECO:0000256" key="14">
    <source>
        <dbReference type="ARBA" id="ARBA00022840"/>
    </source>
</evidence>
<dbReference type="EC" id="2.7.7.62" evidence="9"/>
<evidence type="ECO:0000256" key="11">
    <source>
        <dbReference type="ARBA" id="ARBA00022679"/>
    </source>
</evidence>
<keyword evidence="13" id="KW-0418">Kinase</keyword>
<dbReference type="UniPathway" id="UPA00148">
    <property type="reaction ID" value="UER00236"/>
</dbReference>
<proteinExistence type="inferred from homology"/>
<evidence type="ECO:0000256" key="19">
    <source>
        <dbReference type="PIRSR" id="PIRSR006135-2"/>
    </source>
</evidence>
<feature type="binding site" evidence="19">
    <location>
        <position position="97"/>
    </location>
    <ligand>
        <name>GTP</name>
        <dbReference type="ChEBI" id="CHEBI:37565"/>
    </ligand>
</feature>
<sequence length="206" mass="23004">MNKNTNINRITLVIGGCRSGKSNHALFLANKAVSVEKSCADSQIEAYDNAESDLNDKYGHKNIRKIFMATSVPTDKEMEKRVNKHQKERGEDWCTAEVPIELPLEIKRASADVIIVDCLTLWVSNLLFNGFGEEGIFSKTMELQMALKDLSSSVFLVTNEVGMGIVPENAIAREFRDMAGYVNQKIAETADEVVYMVAGIPWKIKQ</sequence>
<dbReference type="RefSeq" id="WP_080807990.1">
    <property type="nucleotide sequence ID" value="NZ_LT828559.1"/>
</dbReference>
<dbReference type="Pfam" id="PF02283">
    <property type="entry name" value="CobU"/>
    <property type="match status" value="1"/>
</dbReference>
<dbReference type="GO" id="GO:0005525">
    <property type="term" value="F:GTP binding"/>
    <property type="evidence" value="ECO:0007669"/>
    <property type="project" value="UniProtKB-KW"/>
</dbReference>
<gene>
    <name evidence="20" type="primary">cobU</name>
    <name evidence="20" type="ORF">MTBBW1_2180003</name>
</gene>
<dbReference type="STRING" id="1246637.MTBBW1_2180003"/>
<keyword evidence="14" id="KW-0067">ATP-binding</keyword>
<dbReference type="GO" id="GO:0043752">
    <property type="term" value="F:adenosylcobinamide kinase activity"/>
    <property type="evidence" value="ECO:0007669"/>
    <property type="project" value="UniProtKB-EC"/>
</dbReference>
<name>A0A1W1HD05_9BACT</name>
<comment type="catalytic activity">
    <reaction evidence="2">
        <text>adenosylcob(III)inamide phosphate + GTP + H(+) = adenosylcob(III)inamide-GDP + diphosphate</text>
        <dbReference type="Rhea" id="RHEA:22712"/>
        <dbReference type="ChEBI" id="CHEBI:15378"/>
        <dbReference type="ChEBI" id="CHEBI:33019"/>
        <dbReference type="ChEBI" id="CHEBI:37565"/>
        <dbReference type="ChEBI" id="CHEBI:58502"/>
        <dbReference type="ChEBI" id="CHEBI:60487"/>
        <dbReference type="EC" id="2.7.7.62"/>
    </reaction>
</comment>
<feature type="binding site" evidence="19">
    <location>
        <begin position="69"/>
        <end position="71"/>
    </location>
    <ligand>
        <name>GTP</name>
        <dbReference type="ChEBI" id="CHEBI:37565"/>
    </ligand>
</feature>
<evidence type="ECO:0000256" key="12">
    <source>
        <dbReference type="ARBA" id="ARBA00022741"/>
    </source>
</evidence>
<comment type="function">
    <text evidence="4">Catalyzes ATP-dependent phosphorylation of adenosylcobinamide and addition of GMP to adenosylcobinamide phosphate.</text>
</comment>
<dbReference type="AlphaFoldDB" id="A0A1W1HD05"/>
<comment type="catalytic activity">
    <reaction evidence="3">
        <text>adenosylcob(III)inamide + GTP = adenosylcob(III)inamide phosphate + GDP + H(+)</text>
        <dbReference type="Rhea" id="RHEA:15765"/>
        <dbReference type="ChEBI" id="CHEBI:2480"/>
        <dbReference type="ChEBI" id="CHEBI:15378"/>
        <dbReference type="ChEBI" id="CHEBI:37565"/>
        <dbReference type="ChEBI" id="CHEBI:58189"/>
        <dbReference type="ChEBI" id="CHEBI:58502"/>
        <dbReference type="EC" id="2.7.1.156"/>
    </reaction>
</comment>
<organism evidence="20 21">
    <name type="scientific">Desulfamplus magnetovallimortis</name>
    <dbReference type="NCBI Taxonomy" id="1246637"/>
    <lineage>
        <taxon>Bacteria</taxon>
        <taxon>Pseudomonadati</taxon>
        <taxon>Thermodesulfobacteriota</taxon>
        <taxon>Desulfobacteria</taxon>
        <taxon>Desulfobacterales</taxon>
        <taxon>Desulfobacteraceae</taxon>
        <taxon>Desulfamplus</taxon>
    </lineage>
</organism>
<evidence type="ECO:0000256" key="10">
    <source>
        <dbReference type="ARBA" id="ARBA00022573"/>
    </source>
</evidence>
<evidence type="ECO:0000256" key="7">
    <source>
        <dbReference type="ARBA" id="ARBA00007490"/>
    </source>
</evidence>
<evidence type="ECO:0000256" key="17">
    <source>
        <dbReference type="ARBA" id="ARBA00030571"/>
    </source>
</evidence>
<dbReference type="GO" id="GO:0005524">
    <property type="term" value="F:ATP binding"/>
    <property type="evidence" value="ECO:0007669"/>
    <property type="project" value="UniProtKB-KW"/>
</dbReference>
<evidence type="ECO:0000256" key="6">
    <source>
        <dbReference type="ARBA" id="ARBA00005159"/>
    </source>
</evidence>
<evidence type="ECO:0000256" key="8">
    <source>
        <dbReference type="ARBA" id="ARBA00012016"/>
    </source>
</evidence>
<keyword evidence="15 19" id="KW-0342">GTP-binding</keyword>
<keyword evidence="10" id="KW-0169">Cobalamin biosynthesis</keyword>
<dbReference type="PANTHER" id="PTHR34848">
    <property type="match status" value="1"/>
</dbReference>
<dbReference type="CDD" id="cd00544">
    <property type="entry name" value="CobU"/>
    <property type="match status" value="1"/>
</dbReference>
<keyword evidence="21" id="KW-1185">Reference proteome</keyword>
<dbReference type="EMBL" id="FWEV01000133">
    <property type="protein sequence ID" value="SLM30255.1"/>
    <property type="molecule type" value="Genomic_DNA"/>
</dbReference>
<evidence type="ECO:0000256" key="9">
    <source>
        <dbReference type="ARBA" id="ARBA00012523"/>
    </source>
</evidence>
<dbReference type="EC" id="2.7.1.156" evidence="8"/>
<evidence type="ECO:0000256" key="13">
    <source>
        <dbReference type="ARBA" id="ARBA00022777"/>
    </source>
</evidence>
<dbReference type="GO" id="GO:0008820">
    <property type="term" value="F:cobinamide phosphate guanylyltransferase activity"/>
    <property type="evidence" value="ECO:0007669"/>
    <property type="project" value="UniProtKB-EC"/>
</dbReference>
<reference evidence="20 21" key="1">
    <citation type="submission" date="2017-03" db="EMBL/GenBank/DDBJ databases">
        <authorList>
            <person name="Afonso C.L."/>
            <person name="Miller P.J."/>
            <person name="Scott M.A."/>
            <person name="Spackman E."/>
            <person name="Goraichik I."/>
            <person name="Dimitrov K.M."/>
            <person name="Suarez D.L."/>
            <person name="Swayne D.E."/>
        </authorList>
    </citation>
    <scope>NUCLEOTIDE SEQUENCE [LARGE SCALE GENOMIC DNA]</scope>
    <source>
        <strain evidence="20">PRJEB14757</strain>
    </source>
</reference>
<evidence type="ECO:0000256" key="1">
    <source>
        <dbReference type="ARBA" id="ARBA00000312"/>
    </source>
</evidence>
<comment type="similarity">
    <text evidence="7">Belongs to the CobU/CobP family.</text>
</comment>
<keyword evidence="11 20" id="KW-0808">Transferase</keyword>
<keyword evidence="12 19" id="KW-0547">Nucleotide-binding</keyword>
<comment type="pathway">
    <text evidence="5">Cofactor biosynthesis; adenosylcobalamin biosynthesis; adenosylcobalamin from cob(II)yrinate a,c-diamide: step 6/7.</text>
</comment>
<evidence type="ECO:0000256" key="18">
    <source>
        <dbReference type="PIRSR" id="PIRSR006135-1"/>
    </source>
</evidence>
<accession>A0A1W1HD05</accession>
<dbReference type="PIRSF" id="PIRSF006135">
    <property type="entry name" value="CobU"/>
    <property type="match status" value="1"/>
</dbReference>
<feature type="binding site" evidence="19">
    <location>
        <begin position="15"/>
        <end position="22"/>
    </location>
    <ligand>
        <name>GTP</name>
        <dbReference type="ChEBI" id="CHEBI:37565"/>
    </ligand>
</feature>
<evidence type="ECO:0000313" key="20">
    <source>
        <dbReference type="EMBL" id="SLM30255.1"/>
    </source>
</evidence>
<evidence type="ECO:0000256" key="5">
    <source>
        <dbReference type="ARBA" id="ARBA00004692"/>
    </source>
</evidence>
<keyword evidence="20" id="KW-0548">Nucleotidyltransferase</keyword>
<evidence type="ECO:0000256" key="2">
    <source>
        <dbReference type="ARBA" id="ARBA00000711"/>
    </source>
</evidence>
<feature type="binding site" evidence="19">
    <location>
        <position position="117"/>
    </location>
    <ligand>
        <name>GTP</name>
        <dbReference type="ChEBI" id="CHEBI:37565"/>
    </ligand>
</feature>
<dbReference type="OrthoDB" id="9788370at2"/>
<evidence type="ECO:0000256" key="4">
    <source>
        <dbReference type="ARBA" id="ARBA00003889"/>
    </source>
</evidence>
<evidence type="ECO:0000256" key="16">
    <source>
        <dbReference type="ARBA" id="ARBA00029570"/>
    </source>
</evidence>
<dbReference type="SUPFAM" id="SSF52540">
    <property type="entry name" value="P-loop containing nucleoside triphosphate hydrolases"/>
    <property type="match status" value="1"/>
</dbReference>
<dbReference type="Proteomes" id="UP000191931">
    <property type="component" value="Unassembled WGS sequence"/>
</dbReference>
<dbReference type="InterPro" id="IPR003203">
    <property type="entry name" value="CobU/CobP"/>
</dbReference>
<evidence type="ECO:0000256" key="15">
    <source>
        <dbReference type="ARBA" id="ARBA00023134"/>
    </source>
</evidence>
<dbReference type="PANTHER" id="PTHR34848:SF1">
    <property type="entry name" value="BIFUNCTIONAL ADENOSYLCOBALAMIN BIOSYNTHESIS PROTEIN COBU"/>
    <property type="match status" value="1"/>
</dbReference>
<evidence type="ECO:0000256" key="3">
    <source>
        <dbReference type="ARBA" id="ARBA00001522"/>
    </source>
</evidence>
<dbReference type="Gene3D" id="3.40.50.300">
    <property type="entry name" value="P-loop containing nucleotide triphosphate hydrolases"/>
    <property type="match status" value="1"/>
</dbReference>
<dbReference type="GO" id="GO:0009236">
    <property type="term" value="P:cobalamin biosynthetic process"/>
    <property type="evidence" value="ECO:0007669"/>
    <property type="project" value="UniProtKB-UniPathway"/>
</dbReference>